<dbReference type="SUPFAM" id="SSF52499">
    <property type="entry name" value="Isochorismatase-like hydrolases"/>
    <property type="match status" value="1"/>
</dbReference>
<dbReference type="InterPro" id="IPR036380">
    <property type="entry name" value="Isochorismatase-like_sf"/>
</dbReference>
<gene>
    <name evidence="4" type="ORF">ACA29_23165</name>
</gene>
<name>A0A0Q9Y0H8_9BACI</name>
<dbReference type="InterPro" id="IPR050272">
    <property type="entry name" value="Isochorismatase-like_hydrls"/>
</dbReference>
<evidence type="ECO:0000256" key="2">
    <source>
        <dbReference type="ARBA" id="ARBA00022801"/>
    </source>
</evidence>
<organism evidence="4 5">
    <name type="scientific">Lederbergia galactosidilytica</name>
    <dbReference type="NCBI Taxonomy" id="217031"/>
    <lineage>
        <taxon>Bacteria</taxon>
        <taxon>Bacillati</taxon>
        <taxon>Bacillota</taxon>
        <taxon>Bacilli</taxon>
        <taxon>Bacillales</taxon>
        <taxon>Bacillaceae</taxon>
        <taxon>Lederbergia</taxon>
    </lineage>
</organism>
<dbReference type="Gene3D" id="3.40.50.850">
    <property type="entry name" value="Isochorismatase-like"/>
    <property type="match status" value="1"/>
</dbReference>
<dbReference type="GO" id="GO:0016787">
    <property type="term" value="F:hydrolase activity"/>
    <property type="evidence" value="ECO:0007669"/>
    <property type="project" value="UniProtKB-KW"/>
</dbReference>
<feature type="domain" description="Isochorismatase-like" evidence="3">
    <location>
        <begin position="5"/>
        <end position="190"/>
    </location>
</feature>
<dbReference type="PANTHER" id="PTHR43540:SF10">
    <property type="entry name" value="ISOCHORISMATASE"/>
    <property type="match status" value="1"/>
</dbReference>
<keyword evidence="2" id="KW-0378">Hydrolase</keyword>
<dbReference type="PANTHER" id="PTHR43540">
    <property type="entry name" value="PEROXYUREIDOACRYLATE/UREIDOACRYLATE AMIDOHYDROLASE-RELATED"/>
    <property type="match status" value="1"/>
</dbReference>
<evidence type="ECO:0000313" key="5">
    <source>
        <dbReference type="Proteomes" id="UP000053881"/>
    </source>
</evidence>
<dbReference type="InterPro" id="IPR000868">
    <property type="entry name" value="Isochorismatase-like_dom"/>
</dbReference>
<accession>A0A0Q9Y0H8</accession>
<comment type="caution">
    <text evidence="4">The sequence shown here is derived from an EMBL/GenBank/DDBJ whole genome shotgun (WGS) entry which is preliminary data.</text>
</comment>
<dbReference type="AlphaFoldDB" id="A0A0Q9Y0H8"/>
<reference evidence="4 5" key="1">
    <citation type="submission" date="2015-06" db="EMBL/GenBank/DDBJ databases">
        <title>Genome sequencing project of Bacillus galactosidilyticus PL133.</title>
        <authorList>
            <person name="Gaiero J."/>
            <person name="Nicol R."/>
            <person name="Habash M."/>
        </authorList>
    </citation>
    <scope>NUCLEOTIDE SEQUENCE [LARGE SCALE GENOMIC DNA]</scope>
    <source>
        <strain evidence="4 5">PL133</strain>
    </source>
</reference>
<proteinExistence type="inferred from homology"/>
<sequence>MNKRALLNVDYTYDFVASDGKLTCGKPGQDIETAIVQVTQNFFAANDYIVFAIDKHEKGDVYHPESKLFPEHNVAGTAGRELYGSLQDWYEKNKQATNVYYIDVYYIDKTRYSAFAGTDLEIKLRERGIEEVHIVGVCTDICVLHTAIDAYNKGFRIVLYSDAMASFNEAGHEWALTHFTNTLGAKVITVA</sequence>
<protein>
    <submittedName>
        <fullName evidence="4">Isochorismatase</fullName>
    </submittedName>
</protein>
<dbReference type="Pfam" id="PF00857">
    <property type="entry name" value="Isochorismatase"/>
    <property type="match status" value="1"/>
</dbReference>
<evidence type="ECO:0000259" key="3">
    <source>
        <dbReference type="Pfam" id="PF00857"/>
    </source>
</evidence>
<evidence type="ECO:0000256" key="1">
    <source>
        <dbReference type="ARBA" id="ARBA00006336"/>
    </source>
</evidence>
<comment type="similarity">
    <text evidence="1">Belongs to the isochorismatase family.</text>
</comment>
<dbReference type="PATRIC" id="fig|217031.4.peg.7857"/>
<evidence type="ECO:0000313" key="4">
    <source>
        <dbReference type="EMBL" id="KRG09368.1"/>
    </source>
</evidence>
<dbReference type="Proteomes" id="UP000053881">
    <property type="component" value="Unassembled WGS sequence"/>
</dbReference>
<dbReference type="CDD" id="cd00431">
    <property type="entry name" value="cysteine_hydrolases"/>
    <property type="match status" value="1"/>
</dbReference>
<dbReference type="EMBL" id="LGPB01000140">
    <property type="protein sequence ID" value="KRG09368.1"/>
    <property type="molecule type" value="Genomic_DNA"/>
</dbReference>